<dbReference type="OrthoDB" id="9772295at2"/>
<organism evidence="1 2">
    <name type="scientific">Algibacter luteus</name>
    <dbReference type="NCBI Taxonomy" id="1178825"/>
    <lineage>
        <taxon>Bacteria</taxon>
        <taxon>Pseudomonadati</taxon>
        <taxon>Bacteroidota</taxon>
        <taxon>Flavobacteriia</taxon>
        <taxon>Flavobacteriales</taxon>
        <taxon>Flavobacteriaceae</taxon>
        <taxon>Algibacter</taxon>
    </lineage>
</organism>
<dbReference type="EMBL" id="FQYK01000003">
    <property type="protein sequence ID" value="SHI73625.1"/>
    <property type="molecule type" value="Genomic_DNA"/>
</dbReference>
<dbReference type="eggNOG" id="COG5267">
    <property type="taxonomic scope" value="Bacteria"/>
</dbReference>
<dbReference type="Proteomes" id="UP000184396">
    <property type="component" value="Unassembled WGS sequence"/>
</dbReference>
<reference evidence="1 2" key="1">
    <citation type="submission" date="2016-11" db="EMBL/GenBank/DDBJ databases">
        <authorList>
            <person name="Jaros S."/>
            <person name="Januszkiewicz K."/>
            <person name="Wedrychowicz H."/>
        </authorList>
    </citation>
    <scope>NUCLEOTIDE SEQUENCE [LARGE SCALE GENOMIC DNA]</scope>
    <source>
        <strain evidence="1 2">CGMCC 1.12213</strain>
    </source>
</reference>
<proteinExistence type="predicted"/>
<dbReference type="RefSeq" id="WP_019386846.1">
    <property type="nucleotide sequence ID" value="NZ_ALIH01000003.1"/>
</dbReference>
<evidence type="ECO:0000313" key="2">
    <source>
        <dbReference type="Proteomes" id="UP000184396"/>
    </source>
</evidence>
<keyword evidence="2" id="KW-1185">Reference proteome</keyword>
<dbReference type="Pfam" id="PF08811">
    <property type="entry name" value="DUF1800"/>
    <property type="match status" value="1"/>
</dbReference>
<accession>A0A1M6DK83</accession>
<name>A0A1M6DK83_9FLAO</name>
<sequence>MKAKHIQHLYRRIGFGILPSTLNELSKKSKKEVIQNLIISSKNVTPLEVDTSEIIAIVSGNMMMNSKLDPETRRKIQKLSRKKQLELNVSWIERLTHSSEILREKMTLFWANHFVCEDNSITYIQQFNNTLRKHALGDFRDFVNAISKEAAMTKYLNTKQNKKQKPNENFARELMELFTLGVGHYTEEDIKESAKAFTGYSHNLRGEFVFKKRAHHEGQKTFFGKSGNFSGEDIINIILEQKQCAKYICEKIYRYFVNDTLDNKYVNVMTDVFYKDYNIENLMRFVLQSDWFYDEKNIGTKIKSPIELLVGMKTLVPTEFKNPKQLLYIQRLLGQTLLDPPNVAGWKGGKSWIDSNTIVLRLKLPSLLLNEAYISKAKDGQEDAGMQIKKEFFKKNYGKRFKAEANWKYFNTQFKNVRISEFQQHLLACEVNETTQQYLNTLEKVSKKEYCVQLMSLPEYQMC</sequence>
<gene>
    <name evidence="1" type="ORF">SAMN05216261_1607</name>
</gene>
<dbReference type="STRING" id="1178825.SAMN05216261_1607"/>
<evidence type="ECO:0000313" key="1">
    <source>
        <dbReference type="EMBL" id="SHI73625.1"/>
    </source>
</evidence>
<protein>
    <submittedName>
        <fullName evidence="1">Uncharacterized conserved protein, DUF1800 family</fullName>
    </submittedName>
</protein>
<dbReference type="AlphaFoldDB" id="A0A1M6DK83"/>
<dbReference type="InterPro" id="IPR014917">
    <property type="entry name" value="DUF1800"/>
</dbReference>